<evidence type="ECO:0000259" key="1">
    <source>
        <dbReference type="PROSITE" id="PS50056"/>
    </source>
</evidence>
<protein>
    <submittedName>
        <fullName evidence="2">Tyrosine/serine protein phosphatase-like protein</fullName>
    </submittedName>
</protein>
<dbReference type="InterPro" id="IPR029021">
    <property type="entry name" value="Prot-tyrosine_phosphatase-like"/>
</dbReference>
<dbReference type="PROSITE" id="PS00383">
    <property type="entry name" value="TYR_PHOSPHATASE_1"/>
    <property type="match status" value="1"/>
</dbReference>
<dbReference type="InterPro" id="IPR000387">
    <property type="entry name" value="Tyr_Pase_dom"/>
</dbReference>
<gene>
    <name evidence="2" type="ORF">L228DRAFT_245656</name>
</gene>
<feature type="domain" description="Tyrosine specific protein phosphatases" evidence="1">
    <location>
        <begin position="171"/>
        <end position="233"/>
    </location>
</feature>
<dbReference type="GO" id="GO:0004721">
    <property type="term" value="F:phosphoprotein phosphatase activity"/>
    <property type="evidence" value="ECO:0007669"/>
    <property type="project" value="InterPro"/>
</dbReference>
<organism evidence="2 3">
    <name type="scientific">Xylona heveae (strain CBS 132557 / TC161)</name>
    <dbReference type="NCBI Taxonomy" id="1328760"/>
    <lineage>
        <taxon>Eukaryota</taxon>
        <taxon>Fungi</taxon>
        <taxon>Dikarya</taxon>
        <taxon>Ascomycota</taxon>
        <taxon>Pezizomycotina</taxon>
        <taxon>Xylonomycetes</taxon>
        <taxon>Xylonales</taxon>
        <taxon>Xylonaceae</taxon>
        <taxon>Xylona</taxon>
    </lineage>
</organism>
<dbReference type="STRING" id="1328760.A0A161TF90"/>
<dbReference type="OMA" id="LSWWDFF"/>
<dbReference type="PANTHER" id="PTHR31126">
    <property type="entry name" value="TYROSINE-PROTEIN PHOSPHATASE"/>
    <property type="match status" value="1"/>
</dbReference>
<keyword evidence="3" id="KW-1185">Reference proteome</keyword>
<dbReference type="EMBL" id="KV407456">
    <property type="protein sequence ID" value="KZF24667.1"/>
    <property type="molecule type" value="Genomic_DNA"/>
</dbReference>
<dbReference type="InParanoid" id="A0A161TF90"/>
<dbReference type="PROSITE" id="PS50056">
    <property type="entry name" value="TYR_PHOSPHATASE_2"/>
    <property type="match status" value="1"/>
</dbReference>
<name>A0A161TF90_XYLHT</name>
<dbReference type="InterPro" id="IPR026893">
    <property type="entry name" value="Tyr/Ser_Pase_IphP-type"/>
</dbReference>
<dbReference type="GeneID" id="28897357"/>
<dbReference type="AlphaFoldDB" id="A0A161TF90"/>
<dbReference type="Proteomes" id="UP000076632">
    <property type="component" value="Unassembled WGS sequence"/>
</dbReference>
<evidence type="ECO:0000313" key="2">
    <source>
        <dbReference type="EMBL" id="KZF24667.1"/>
    </source>
</evidence>
<proteinExistence type="predicted"/>
<dbReference type="SUPFAM" id="SSF52799">
    <property type="entry name" value="(Phosphotyrosine protein) phosphatases II"/>
    <property type="match status" value="1"/>
</dbReference>
<sequence length="297" mass="32923">MSQATLDGILNFRDVGKTVNQKSGSAFVNEGLFFRSARPDDASPASRDELVNKYGISSIIDLRTKSEHIRQAQKRAATVKASAALAPSDAAAAETVEIPGIRYHLINLNGRGFERNLLWQMSWGGMSKLLTLMLFGYRIEAIGVLGREVMQHRGLIGLGCDSIDYCQAEISQVFDVLADRSNYPLIVHCTQGKDRTGLIIALTLFLLGVPIDAVSHDYVLSESELLPEREERLVEIHEIGLTDDFADCPPDWAEKIHTYIDDKYGSVETYLKDHVGVTEEKLQSIREILGIKSENTA</sequence>
<reference evidence="2 3" key="1">
    <citation type="journal article" date="2016" name="Fungal Biol.">
        <title>The genome of Xylona heveae provides a window into fungal endophytism.</title>
        <authorList>
            <person name="Gazis R."/>
            <person name="Kuo A."/>
            <person name="Riley R."/>
            <person name="LaButti K."/>
            <person name="Lipzen A."/>
            <person name="Lin J."/>
            <person name="Amirebrahimi M."/>
            <person name="Hesse C.N."/>
            <person name="Spatafora J.W."/>
            <person name="Henrissat B."/>
            <person name="Hainaut M."/>
            <person name="Grigoriev I.V."/>
            <person name="Hibbett D.S."/>
        </authorList>
    </citation>
    <scope>NUCLEOTIDE SEQUENCE [LARGE SCALE GENOMIC DNA]</scope>
    <source>
        <strain evidence="2 3">TC161</strain>
    </source>
</reference>
<dbReference type="PANTHER" id="PTHR31126:SF10">
    <property type="entry name" value="PROTEIN PHOSPHATASE, PUTATIVE (AFU_ORTHOLOGUE AFUA_6G06650)-RELATED"/>
    <property type="match status" value="1"/>
</dbReference>
<evidence type="ECO:0000313" key="3">
    <source>
        <dbReference type="Proteomes" id="UP000076632"/>
    </source>
</evidence>
<dbReference type="InterPro" id="IPR016130">
    <property type="entry name" value="Tyr_Pase_AS"/>
</dbReference>
<dbReference type="Pfam" id="PF13350">
    <property type="entry name" value="Y_phosphatase3"/>
    <property type="match status" value="1"/>
</dbReference>
<accession>A0A161TF90</accession>
<dbReference type="RefSeq" id="XP_018190222.1">
    <property type="nucleotide sequence ID" value="XM_018332220.1"/>
</dbReference>
<dbReference type="Gene3D" id="3.90.190.10">
    <property type="entry name" value="Protein tyrosine phosphatase superfamily"/>
    <property type="match status" value="1"/>
</dbReference>
<dbReference type="OrthoDB" id="9988524at2759"/>